<keyword evidence="3 7" id="KW-0645">Protease</keyword>
<evidence type="ECO:0000256" key="5">
    <source>
        <dbReference type="ARBA" id="ARBA00022825"/>
    </source>
</evidence>
<keyword evidence="2" id="KW-0964">Secreted</keyword>
<proteinExistence type="evidence at transcript level"/>
<evidence type="ECO:0000256" key="2">
    <source>
        <dbReference type="ARBA" id="ARBA00022525"/>
    </source>
</evidence>
<feature type="chain" id="PRO_5014823557" evidence="8">
    <location>
        <begin position="21"/>
        <end position="319"/>
    </location>
</feature>
<dbReference type="PANTHER" id="PTHR24252:SF7">
    <property type="entry name" value="HYALIN"/>
    <property type="match status" value="1"/>
</dbReference>
<dbReference type="SMART" id="SM00020">
    <property type="entry name" value="Tryp_SPc"/>
    <property type="match status" value="1"/>
</dbReference>
<dbReference type="SUPFAM" id="SSF50494">
    <property type="entry name" value="Trypsin-like serine proteases"/>
    <property type="match status" value="1"/>
</dbReference>
<evidence type="ECO:0000256" key="6">
    <source>
        <dbReference type="ARBA" id="ARBA00023157"/>
    </source>
</evidence>
<evidence type="ECO:0000259" key="9">
    <source>
        <dbReference type="PROSITE" id="PS50240"/>
    </source>
</evidence>
<evidence type="ECO:0000256" key="1">
    <source>
        <dbReference type="ARBA" id="ARBA00004613"/>
    </source>
</evidence>
<evidence type="ECO:0000313" key="10">
    <source>
        <dbReference type="EMBL" id="ATU82488.1"/>
    </source>
</evidence>
<evidence type="ECO:0000256" key="7">
    <source>
        <dbReference type="RuleBase" id="RU363034"/>
    </source>
</evidence>
<dbReference type="PROSITE" id="PS00135">
    <property type="entry name" value="TRYPSIN_SER"/>
    <property type="match status" value="1"/>
</dbReference>
<dbReference type="PROSITE" id="PS50240">
    <property type="entry name" value="TRYPSIN_DOM"/>
    <property type="match status" value="1"/>
</dbReference>
<protein>
    <submittedName>
        <fullName evidence="10">Venom S1 protease 16</fullName>
    </submittedName>
</protein>
<dbReference type="PANTHER" id="PTHR24252">
    <property type="entry name" value="ACROSIN-RELATED"/>
    <property type="match status" value="1"/>
</dbReference>
<dbReference type="EMBL" id="MF683347">
    <property type="protein sequence ID" value="ATU82488.1"/>
    <property type="molecule type" value="mRNA"/>
</dbReference>
<keyword evidence="8" id="KW-0732">Signal</keyword>
<dbReference type="GO" id="GO:0006508">
    <property type="term" value="P:proteolysis"/>
    <property type="evidence" value="ECO:0007669"/>
    <property type="project" value="UniProtKB-KW"/>
</dbReference>
<accession>A0A2K8JU62</accession>
<evidence type="ECO:0000256" key="4">
    <source>
        <dbReference type="ARBA" id="ARBA00022801"/>
    </source>
</evidence>
<evidence type="ECO:0000256" key="3">
    <source>
        <dbReference type="ARBA" id="ARBA00022670"/>
    </source>
</evidence>
<dbReference type="InterPro" id="IPR033116">
    <property type="entry name" value="TRYPSIN_SER"/>
</dbReference>
<keyword evidence="6" id="KW-1015">Disulfide bond</keyword>
<evidence type="ECO:0000256" key="8">
    <source>
        <dbReference type="SAM" id="SignalP"/>
    </source>
</evidence>
<sequence length="319" mass="35071">MVGLKVLLAVGLVCVCQCWAQVGIDYLREDSYSIDSDEDAQYLGTKGTNCSCGNANKFRGRIVGGRQAQVNEFPFMVVIVRATDSGGFSAFCGGAVVTEHHVVTAAHCTYGEDRKRLAVVVGEHNLADATESRFTKIYMADKVIEHELYDDDTSQFDIALIVSSRRKIAYNMAVGPICLPKSPFNAAELEGHFVKVMGWGDLQYKGEKAKVLMKVNLRVVDFNTCAQRYSDNSINLKTRHQFCTYSLNKDSCQGDSGGPVVWLDPETNRYTLVGIVSFGRACAGPDPGVNTDVMHFMDWVIHHINADSKLSGANICTKE</sequence>
<dbReference type="PROSITE" id="PS00134">
    <property type="entry name" value="TRYPSIN_HIS"/>
    <property type="match status" value="1"/>
</dbReference>
<dbReference type="Pfam" id="PF00089">
    <property type="entry name" value="Trypsin"/>
    <property type="match status" value="1"/>
</dbReference>
<dbReference type="GO" id="GO:0005576">
    <property type="term" value="C:extracellular region"/>
    <property type="evidence" value="ECO:0007669"/>
    <property type="project" value="UniProtKB-SubCell"/>
</dbReference>
<keyword evidence="5 7" id="KW-0720">Serine protease</keyword>
<reference evidence="10" key="1">
    <citation type="journal article" date="2018" name="Cell. Mol. Life Sci.">
        <title>Giant fish-killing water bug reveals ancient and dynamic venom evolution in Heteroptera.</title>
        <authorList>
            <person name="Walker A.A."/>
            <person name="Hernandez-Vargas M.J."/>
            <person name="Corzo G."/>
            <person name="Fry B.G."/>
            <person name="King G.F."/>
        </authorList>
    </citation>
    <scope>NUCLEOTIDE SEQUENCE</scope>
</reference>
<dbReference type="InterPro" id="IPR001314">
    <property type="entry name" value="Peptidase_S1A"/>
</dbReference>
<dbReference type="Gene3D" id="2.40.10.10">
    <property type="entry name" value="Trypsin-like serine proteases"/>
    <property type="match status" value="1"/>
</dbReference>
<name>A0A2K8JU62_9HEMI</name>
<dbReference type="InterPro" id="IPR018114">
    <property type="entry name" value="TRYPSIN_HIS"/>
</dbReference>
<dbReference type="CDD" id="cd00190">
    <property type="entry name" value="Tryp_SPc"/>
    <property type="match status" value="1"/>
</dbReference>
<dbReference type="AlphaFoldDB" id="A0A2K8JU62"/>
<comment type="subcellular location">
    <subcellularLocation>
        <location evidence="1">Secreted</location>
    </subcellularLocation>
</comment>
<dbReference type="PRINTS" id="PR00722">
    <property type="entry name" value="CHYMOTRYPSIN"/>
</dbReference>
<dbReference type="InterPro" id="IPR001254">
    <property type="entry name" value="Trypsin_dom"/>
</dbReference>
<feature type="domain" description="Peptidase S1" evidence="9">
    <location>
        <begin position="62"/>
        <end position="305"/>
    </location>
</feature>
<dbReference type="InterPro" id="IPR009003">
    <property type="entry name" value="Peptidase_S1_PA"/>
</dbReference>
<dbReference type="GO" id="GO:0004252">
    <property type="term" value="F:serine-type endopeptidase activity"/>
    <property type="evidence" value="ECO:0007669"/>
    <property type="project" value="InterPro"/>
</dbReference>
<dbReference type="FunFam" id="2.40.10.10:FF:000015">
    <property type="entry name" value="Atrial natriuretic peptide-converting enzyme"/>
    <property type="match status" value="1"/>
</dbReference>
<dbReference type="InterPro" id="IPR043504">
    <property type="entry name" value="Peptidase_S1_PA_chymotrypsin"/>
</dbReference>
<keyword evidence="4 7" id="KW-0378">Hydrolase</keyword>
<organism evidence="10">
    <name type="scientific">Lethocerus distinctifemur</name>
    <dbReference type="NCBI Taxonomy" id="280095"/>
    <lineage>
        <taxon>Eukaryota</taxon>
        <taxon>Metazoa</taxon>
        <taxon>Ecdysozoa</taxon>
        <taxon>Arthropoda</taxon>
        <taxon>Hexapoda</taxon>
        <taxon>Insecta</taxon>
        <taxon>Pterygota</taxon>
        <taxon>Neoptera</taxon>
        <taxon>Paraneoptera</taxon>
        <taxon>Hemiptera</taxon>
        <taxon>Heteroptera</taxon>
        <taxon>Panheteroptera</taxon>
        <taxon>Nepomorpha</taxon>
        <taxon>Belostomatidae</taxon>
        <taxon>Lethocerinae</taxon>
        <taxon>Lethocerus</taxon>
    </lineage>
</organism>
<feature type="signal peptide" evidence="8">
    <location>
        <begin position="1"/>
        <end position="20"/>
    </location>
</feature>